<evidence type="ECO:0000256" key="3">
    <source>
        <dbReference type="ARBA" id="ARBA00022842"/>
    </source>
</evidence>
<proteinExistence type="predicted"/>
<dbReference type="AlphaFoldDB" id="A0AAV7ZPU1"/>
<evidence type="ECO:0000256" key="6">
    <source>
        <dbReference type="PIRSR" id="PIRSR601019-1"/>
    </source>
</evidence>
<dbReference type="CDD" id="cd00066">
    <property type="entry name" value="G-alpha"/>
    <property type="match status" value="1"/>
</dbReference>
<dbReference type="GO" id="GO:0005737">
    <property type="term" value="C:cytoplasm"/>
    <property type="evidence" value="ECO:0007669"/>
    <property type="project" value="TreeGrafter"/>
</dbReference>
<dbReference type="PROSITE" id="PS51882">
    <property type="entry name" value="G_ALPHA"/>
    <property type="match status" value="1"/>
</dbReference>
<evidence type="ECO:0000256" key="4">
    <source>
        <dbReference type="ARBA" id="ARBA00023134"/>
    </source>
</evidence>
<evidence type="ECO:0000256" key="5">
    <source>
        <dbReference type="ARBA" id="ARBA00023224"/>
    </source>
</evidence>
<evidence type="ECO:0000256" key="7">
    <source>
        <dbReference type="PIRSR" id="PIRSR601019-2"/>
    </source>
</evidence>
<dbReference type="SMART" id="SM00275">
    <property type="entry name" value="G_alpha"/>
    <property type="match status" value="1"/>
</dbReference>
<evidence type="ECO:0000313" key="10">
    <source>
        <dbReference type="Proteomes" id="UP001146793"/>
    </source>
</evidence>
<name>A0AAV7ZPU1_9EUKA</name>
<dbReference type="PRINTS" id="PR00318">
    <property type="entry name" value="GPROTEINA"/>
</dbReference>
<dbReference type="SUPFAM" id="SSF52540">
    <property type="entry name" value="P-loop containing nucleoside triphosphate hydrolases"/>
    <property type="match status" value="1"/>
</dbReference>
<dbReference type="GO" id="GO:0031683">
    <property type="term" value="F:G-protein beta/gamma-subunit complex binding"/>
    <property type="evidence" value="ECO:0007669"/>
    <property type="project" value="InterPro"/>
</dbReference>
<dbReference type="FunFam" id="3.40.50.300:FF:002307">
    <property type="entry name" value="Guanine nucleotide-binding protein G(k) subunit alpha"/>
    <property type="match status" value="1"/>
</dbReference>
<dbReference type="Gene3D" id="1.10.400.10">
    <property type="entry name" value="GI Alpha 1, domain 2-like"/>
    <property type="match status" value="1"/>
</dbReference>
<dbReference type="GO" id="GO:0001664">
    <property type="term" value="F:G protein-coupled receptor binding"/>
    <property type="evidence" value="ECO:0007669"/>
    <property type="project" value="TreeGrafter"/>
</dbReference>
<evidence type="ECO:0000256" key="1">
    <source>
        <dbReference type="ARBA" id="ARBA00022723"/>
    </source>
</evidence>
<keyword evidence="4 6" id="KW-0342">GTP-binding</keyword>
<keyword evidence="11" id="KW-1185">Reference proteome</keyword>
<evidence type="ECO:0000313" key="8">
    <source>
        <dbReference type="EMBL" id="KAJ3443997.1"/>
    </source>
</evidence>
<feature type="binding site" evidence="6">
    <location>
        <begin position="43"/>
        <end position="48"/>
    </location>
    <ligand>
        <name>GTP</name>
        <dbReference type="ChEBI" id="CHEBI:37565"/>
    </ligand>
</feature>
<dbReference type="InterPro" id="IPR027417">
    <property type="entry name" value="P-loop_NTPase"/>
</dbReference>
<dbReference type="InterPro" id="IPR011025">
    <property type="entry name" value="GproteinA_insert"/>
</dbReference>
<protein>
    <submittedName>
        <fullName evidence="8">Guanine nucleotide-binding protein subunit alpha</fullName>
    </submittedName>
</protein>
<dbReference type="SUPFAM" id="SSF47895">
    <property type="entry name" value="Transducin (alpha subunit), insertion domain"/>
    <property type="match status" value="1"/>
</dbReference>
<reference evidence="9" key="1">
    <citation type="submission" date="2022-08" db="EMBL/GenBank/DDBJ databases">
        <title>Novel sulfate-reducing endosymbionts in the free-living metamonad Anaeramoeba.</title>
        <authorList>
            <person name="Jerlstrom-Hultqvist J."/>
            <person name="Cepicka I."/>
            <person name="Gallot-Lavallee L."/>
            <person name="Salas-Leiva D."/>
            <person name="Curtis B.A."/>
            <person name="Zahonova K."/>
            <person name="Pipaliya S."/>
            <person name="Dacks J."/>
            <person name="Roger A.J."/>
        </authorList>
    </citation>
    <scope>NUCLEOTIDE SEQUENCE</scope>
    <source>
        <strain evidence="9">Schooner1</strain>
    </source>
</reference>
<evidence type="ECO:0000313" key="11">
    <source>
        <dbReference type="Proteomes" id="UP001150062"/>
    </source>
</evidence>
<feature type="binding site" evidence="6">
    <location>
        <begin position="173"/>
        <end position="179"/>
    </location>
    <ligand>
        <name>GTP</name>
        <dbReference type="ChEBI" id="CHEBI:37565"/>
    </ligand>
</feature>
<dbReference type="GO" id="GO:0005834">
    <property type="term" value="C:heterotrimeric G-protein complex"/>
    <property type="evidence" value="ECO:0007669"/>
    <property type="project" value="TreeGrafter"/>
</dbReference>
<dbReference type="EMBL" id="JAOAOG010000231">
    <property type="protein sequence ID" value="KAJ6239024.1"/>
    <property type="molecule type" value="Genomic_DNA"/>
</dbReference>
<evidence type="ECO:0000313" key="9">
    <source>
        <dbReference type="EMBL" id="KAJ6239024.1"/>
    </source>
</evidence>
<dbReference type="GO" id="GO:0003924">
    <property type="term" value="F:GTPase activity"/>
    <property type="evidence" value="ECO:0007669"/>
    <property type="project" value="InterPro"/>
</dbReference>
<accession>A0AAV7ZPU1</accession>
<dbReference type="EMBL" id="JANTQA010000023">
    <property type="protein sequence ID" value="KAJ3443997.1"/>
    <property type="molecule type" value="Genomic_DNA"/>
</dbReference>
<organism evidence="8 10">
    <name type="scientific">Anaeramoeba flamelloides</name>
    <dbReference type="NCBI Taxonomy" id="1746091"/>
    <lineage>
        <taxon>Eukaryota</taxon>
        <taxon>Metamonada</taxon>
        <taxon>Anaeramoebidae</taxon>
        <taxon>Anaeramoeba</taxon>
    </lineage>
</organism>
<dbReference type="InterPro" id="IPR001019">
    <property type="entry name" value="Gprotein_alpha_su"/>
</dbReference>
<comment type="caution">
    <text evidence="8">The sequence shown here is derived from an EMBL/GenBank/DDBJ whole genome shotgun (WGS) entry which is preliminary data.</text>
</comment>
<sequence length="351" mass="40831">MGNKHKKQQAKMERLKSKNIDNFLDKDNQVLNTVKLLILGTGESGKSTFLKQLMLLYKGGFTKKYFETYKKAIKINLMIHMKIMIKAIEDLDIDVKEDTQSIISKFANKSYFSIKDLTPQVVKQIKVMWSDPGFKEAYNRRVEFQLPDTVDYYFDNCERIAEKDYIPSEKDILLCRIPTTGVNTLNFQIGNLPWEVIDVGGQRSERRKWIHQFEDISLILYVIASSEYDQNLYEDESVNRMHESLNLFKETVNNNYFKNKNCIVLFNKIDLLKEKIEKIDLKACFPKYKGGMNYEEAAKYIQMKFLKAGKNCSRSIFSHFTCATDTENSRGVFDAVTSTILEEQLKSGGYI</sequence>
<feature type="binding site" evidence="6">
    <location>
        <begin position="198"/>
        <end position="202"/>
    </location>
    <ligand>
        <name>GTP</name>
        <dbReference type="ChEBI" id="CHEBI:37565"/>
    </ligand>
</feature>
<feature type="binding site" evidence="7">
    <location>
        <position position="179"/>
    </location>
    <ligand>
        <name>Mg(2+)</name>
        <dbReference type="ChEBI" id="CHEBI:18420"/>
    </ligand>
</feature>
<keyword evidence="2 6" id="KW-0547">Nucleotide-binding</keyword>
<keyword evidence="5" id="KW-0807">Transducer</keyword>
<feature type="binding site" evidence="6">
    <location>
        <begin position="267"/>
        <end position="270"/>
    </location>
    <ligand>
        <name>GTP</name>
        <dbReference type="ChEBI" id="CHEBI:37565"/>
    </ligand>
</feature>
<dbReference type="Pfam" id="PF00503">
    <property type="entry name" value="G-alpha"/>
    <property type="match status" value="1"/>
</dbReference>
<dbReference type="Proteomes" id="UP001150062">
    <property type="component" value="Unassembled WGS sequence"/>
</dbReference>
<dbReference type="Gene3D" id="3.40.50.300">
    <property type="entry name" value="P-loop containing nucleotide triphosphate hydrolases"/>
    <property type="match status" value="1"/>
</dbReference>
<keyword evidence="3 7" id="KW-0460">Magnesium</keyword>
<gene>
    <name evidence="8" type="ORF">M0812_09846</name>
    <name evidence="9" type="ORF">M0813_25607</name>
</gene>
<reference evidence="8" key="2">
    <citation type="submission" date="2022-08" db="EMBL/GenBank/DDBJ databases">
        <title>Novel sulphate-reducing endosymbionts in the free-living metamonad Anaeramoeba.</title>
        <authorList>
            <person name="Jerlstrom-Hultqvist J."/>
            <person name="Cepicka I."/>
            <person name="Gallot-Lavallee L."/>
            <person name="Salas-Leiva D."/>
            <person name="Curtis B.A."/>
            <person name="Zahonova K."/>
            <person name="Pipaliya S."/>
            <person name="Dacks J."/>
            <person name="Roger A.J."/>
        </authorList>
    </citation>
    <scope>NUCLEOTIDE SEQUENCE</scope>
    <source>
        <strain evidence="8">Busselton2</strain>
    </source>
</reference>
<feature type="binding site" evidence="7">
    <location>
        <position position="47"/>
    </location>
    <ligand>
        <name>Mg(2+)</name>
        <dbReference type="ChEBI" id="CHEBI:18420"/>
    </ligand>
</feature>
<dbReference type="Proteomes" id="UP001146793">
    <property type="component" value="Unassembled WGS sequence"/>
</dbReference>
<dbReference type="GO" id="GO:0005525">
    <property type="term" value="F:GTP binding"/>
    <property type="evidence" value="ECO:0007669"/>
    <property type="project" value="UniProtKB-KW"/>
</dbReference>
<dbReference type="PANTHER" id="PTHR10218:SF248">
    <property type="entry name" value="GUANINE NUCLEOTIDE-BINDING PROTEIN-LIKE ALPHA-11 SUBUNIT"/>
    <property type="match status" value="1"/>
</dbReference>
<feature type="binding site" evidence="6">
    <location>
        <position position="323"/>
    </location>
    <ligand>
        <name>GTP</name>
        <dbReference type="ChEBI" id="CHEBI:37565"/>
    </ligand>
</feature>
<keyword evidence="1 7" id="KW-0479">Metal-binding</keyword>
<dbReference type="GO" id="GO:0046872">
    <property type="term" value="F:metal ion binding"/>
    <property type="evidence" value="ECO:0007669"/>
    <property type="project" value="UniProtKB-KW"/>
</dbReference>
<dbReference type="PANTHER" id="PTHR10218">
    <property type="entry name" value="GTP-BINDING PROTEIN ALPHA SUBUNIT"/>
    <property type="match status" value="1"/>
</dbReference>
<evidence type="ECO:0000256" key="2">
    <source>
        <dbReference type="ARBA" id="ARBA00022741"/>
    </source>
</evidence>
<dbReference type="GO" id="GO:0007188">
    <property type="term" value="P:adenylate cyclase-modulating G protein-coupled receptor signaling pathway"/>
    <property type="evidence" value="ECO:0007669"/>
    <property type="project" value="TreeGrafter"/>
</dbReference>